<organism evidence="1 2">
    <name type="scientific">Naematelia encephala</name>
    <dbReference type="NCBI Taxonomy" id="71784"/>
    <lineage>
        <taxon>Eukaryota</taxon>
        <taxon>Fungi</taxon>
        <taxon>Dikarya</taxon>
        <taxon>Basidiomycota</taxon>
        <taxon>Agaricomycotina</taxon>
        <taxon>Tremellomycetes</taxon>
        <taxon>Tremellales</taxon>
        <taxon>Naemateliaceae</taxon>
        <taxon>Naematelia</taxon>
    </lineage>
</organism>
<proteinExistence type="predicted"/>
<evidence type="ECO:0000313" key="2">
    <source>
        <dbReference type="Proteomes" id="UP000193986"/>
    </source>
</evidence>
<gene>
    <name evidence="1" type="ORF">BCR39DRAFT_181683</name>
</gene>
<name>A0A1Y2B4G5_9TREE</name>
<accession>A0A1Y2B4G5</accession>
<dbReference type="EMBL" id="MCFC01000028">
    <property type="protein sequence ID" value="ORY28965.1"/>
    <property type="molecule type" value="Genomic_DNA"/>
</dbReference>
<comment type="caution">
    <text evidence="1">The sequence shown here is derived from an EMBL/GenBank/DDBJ whole genome shotgun (WGS) entry which is preliminary data.</text>
</comment>
<reference evidence="1 2" key="1">
    <citation type="submission" date="2016-07" db="EMBL/GenBank/DDBJ databases">
        <title>Pervasive Adenine N6-methylation of Active Genes in Fungi.</title>
        <authorList>
            <consortium name="DOE Joint Genome Institute"/>
            <person name="Mondo S.J."/>
            <person name="Dannebaum R.O."/>
            <person name="Kuo R.C."/>
            <person name="Labutti K."/>
            <person name="Haridas S."/>
            <person name="Kuo A."/>
            <person name="Salamov A."/>
            <person name="Ahrendt S.R."/>
            <person name="Lipzen A."/>
            <person name="Sullivan W."/>
            <person name="Andreopoulos W.B."/>
            <person name="Clum A."/>
            <person name="Lindquist E."/>
            <person name="Daum C."/>
            <person name="Ramamoorthy G.K."/>
            <person name="Gryganskyi A."/>
            <person name="Culley D."/>
            <person name="Magnuson J.K."/>
            <person name="James T.Y."/>
            <person name="O'Malley M.A."/>
            <person name="Stajich J.E."/>
            <person name="Spatafora J.W."/>
            <person name="Visel A."/>
            <person name="Grigoriev I.V."/>
        </authorList>
    </citation>
    <scope>NUCLEOTIDE SEQUENCE [LARGE SCALE GENOMIC DNA]</scope>
    <source>
        <strain evidence="1 2">68-887.2</strain>
    </source>
</reference>
<evidence type="ECO:0000313" key="1">
    <source>
        <dbReference type="EMBL" id="ORY28965.1"/>
    </source>
</evidence>
<dbReference type="AlphaFoldDB" id="A0A1Y2B4G5"/>
<sequence length="92" mass="10348">MRFRFLLFFTRFSSGPSFFPSFLPSFPPCSLSSSNLLYISRRPPLLLTLSSHPYCCFCQLSESATHSVYLVACSVLLLKKTCPKKTRVPGCS</sequence>
<keyword evidence="2" id="KW-1185">Reference proteome</keyword>
<dbReference type="Proteomes" id="UP000193986">
    <property type="component" value="Unassembled WGS sequence"/>
</dbReference>
<protein>
    <submittedName>
        <fullName evidence="1">Uncharacterized protein</fullName>
    </submittedName>
</protein>
<dbReference type="InParanoid" id="A0A1Y2B4G5"/>